<dbReference type="RefSeq" id="XP_024725375.1">
    <property type="nucleotide sequence ID" value="XM_024867257.1"/>
</dbReference>
<organism evidence="2 3">
    <name type="scientific">Amorphotheca resinae ATCC 22711</name>
    <dbReference type="NCBI Taxonomy" id="857342"/>
    <lineage>
        <taxon>Eukaryota</taxon>
        <taxon>Fungi</taxon>
        <taxon>Dikarya</taxon>
        <taxon>Ascomycota</taxon>
        <taxon>Pezizomycotina</taxon>
        <taxon>Leotiomycetes</taxon>
        <taxon>Helotiales</taxon>
        <taxon>Amorphothecaceae</taxon>
        <taxon>Amorphotheca</taxon>
    </lineage>
</organism>
<feature type="region of interest" description="Disordered" evidence="1">
    <location>
        <begin position="281"/>
        <end position="308"/>
    </location>
</feature>
<dbReference type="AlphaFoldDB" id="A0A2T3BEK1"/>
<feature type="region of interest" description="Disordered" evidence="1">
    <location>
        <begin position="365"/>
        <end position="385"/>
    </location>
</feature>
<proteinExistence type="predicted"/>
<keyword evidence="3" id="KW-1185">Reference proteome</keyword>
<dbReference type="OrthoDB" id="3562377at2759"/>
<name>A0A2T3BEK1_AMORE</name>
<evidence type="ECO:0000256" key="1">
    <source>
        <dbReference type="SAM" id="MobiDB-lite"/>
    </source>
</evidence>
<feature type="compositionally biased region" description="Basic residues" evidence="1">
    <location>
        <begin position="283"/>
        <end position="292"/>
    </location>
</feature>
<gene>
    <name evidence="2" type="ORF">M430DRAFT_38574</name>
</gene>
<reference evidence="2 3" key="1">
    <citation type="journal article" date="2018" name="New Phytol.">
        <title>Comparative genomics and transcriptomics depict ericoid mycorrhizal fungi as versatile saprotrophs and plant mutualists.</title>
        <authorList>
            <person name="Martino E."/>
            <person name="Morin E."/>
            <person name="Grelet G.A."/>
            <person name="Kuo A."/>
            <person name="Kohler A."/>
            <person name="Daghino S."/>
            <person name="Barry K.W."/>
            <person name="Cichocki N."/>
            <person name="Clum A."/>
            <person name="Dockter R.B."/>
            <person name="Hainaut M."/>
            <person name="Kuo R.C."/>
            <person name="LaButti K."/>
            <person name="Lindahl B.D."/>
            <person name="Lindquist E.A."/>
            <person name="Lipzen A."/>
            <person name="Khouja H.R."/>
            <person name="Magnuson J."/>
            <person name="Murat C."/>
            <person name="Ohm R.A."/>
            <person name="Singer S.W."/>
            <person name="Spatafora J.W."/>
            <person name="Wang M."/>
            <person name="Veneault-Fourrey C."/>
            <person name="Henrissat B."/>
            <person name="Grigoriev I.V."/>
            <person name="Martin F.M."/>
            <person name="Perotto S."/>
        </authorList>
    </citation>
    <scope>NUCLEOTIDE SEQUENCE [LARGE SCALE GENOMIC DNA]</scope>
    <source>
        <strain evidence="2 3">ATCC 22711</strain>
    </source>
</reference>
<evidence type="ECO:0000313" key="2">
    <source>
        <dbReference type="EMBL" id="PSS27850.1"/>
    </source>
</evidence>
<dbReference type="GeneID" id="36575338"/>
<accession>A0A2T3BEK1</accession>
<evidence type="ECO:0000313" key="3">
    <source>
        <dbReference type="Proteomes" id="UP000241818"/>
    </source>
</evidence>
<feature type="region of interest" description="Disordered" evidence="1">
    <location>
        <begin position="112"/>
        <end position="137"/>
    </location>
</feature>
<sequence>MLFTVYSMAGDPEDDRNLLQGLPNNMQPPRVPLPNANYINNFSGFGGIRHGFNAPSSIDHLRHTYTQFPRSPPTTPRPLHRTAVSNLINMGTHTRANPSPPGNRYHGVTVIDDNHDNPTDEEMTTSVQSAESPSNRSMKEQQVEMDRTCSCHSGFPSMASNTNPAPGFSNHTTIVPASNCLLPNISSLLGRTSSCQDPPNQDCTRMGHQGTRHVQTTQEPEASFFNVMPPPRLPSASGVSSSTIRPPVSIAEQRYFLIVTLYHTCLDASAAYIRSIPQSSSHRVAKPHHRRSRQEQGARYYPYPSPSAGRGPTLMDNISVISTYVWRKARRDVMAPHRAEAAAVRTMKDLYAWGEIVVRGFEGEDRGCDEQEGESESSVLGDERDAGRVGEAAKRLCRWFGDEQASNVCEELAGELLHLKKKGQAGTRNVSIDESSDGFANIL</sequence>
<evidence type="ECO:0008006" key="4">
    <source>
        <dbReference type="Google" id="ProtNLM"/>
    </source>
</evidence>
<protein>
    <recommendedName>
        <fullName evidence="4">Aflatoxin regulatory protein domain-containing protein</fullName>
    </recommendedName>
</protein>
<dbReference type="EMBL" id="KZ679006">
    <property type="protein sequence ID" value="PSS27850.1"/>
    <property type="molecule type" value="Genomic_DNA"/>
</dbReference>
<feature type="compositionally biased region" description="Polar residues" evidence="1">
    <location>
        <begin position="124"/>
        <end position="136"/>
    </location>
</feature>
<dbReference type="InParanoid" id="A0A2T3BEK1"/>
<dbReference type="Proteomes" id="UP000241818">
    <property type="component" value="Unassembled WGS sequence"/>
</dbReference>